<dbReference type="EMBL" id="PEYE01000001">
    <property type="protein sequence ID" value="PIS39127.1"/>
    <property type="molecule type" value="Genomic_DNA"/>
</dbReference>
<evidence type="ECO:0000313" key="2">
    <source>
        <dbReference type="Proteomes" id="UP000229390"/>
    </source>
</evidence>
<dbReference type="Proteomes" id="UP000229390">
    <property type="component" value="Unassembled WGS sequence"/>
</dbReference>
<proteinExistence type="predicted"/>
<dbReference type="PANTHER" id="PTHR38471">
    <property type="entry name" value="FOUR HELIX BUNDLE PROTEIN"/>
    <property type="match status" value="1"/>
</dbReference>
<dbReference type="InterPro" id="IPR036583">
    <property type="entry name" value="23S_rRNA_IVS_sf"/>
</dbReference>
<dbReference type="NCBIfam" id="TIGR02436">
    <property type="entry name" value="four helix bundle protein"/>
    <property type="match status" value="1"/>
</dbReference>
<sequence length="121" mass="14181">MVKNFFDLKVWQDSHKLELEIYRLTKEFPKEELFGLTSQTRRSSSSISANIAEGFGRFHYKDRIRFYQQARGSATEVQNHLLLIKDLGYLPEEQTNKLFEESTIIIKELNGLINSANRQIL</sequence>
<protein>
    <submittedName>
        <fullName evidence="1">Four helix bundle protein</fullName>
    </submittedName>
</protein>
<accession>A0A2M6T1K4</accession>
<dbReference type="CDD" id="cd16377">
    <property type="entry name" value="23S_rRNA_IVP_like"/>
    <property type="match status" value="1"/>
</dbReference>
<name>A0A2M6T1K4_9BACT</name>
<gene>
    <name evidence="1" type="ORF">COT34_00005</name>
</gene>
<organism evidence="1 2">
    <name type="scientific">Candidatus Nealsonbacteria bacterium CG08_land_8_20_14_0_20_43_11</name>
    <dbReference type="NCBI Taxonomy" id="1974706"/>
    <lineage>
        <taxon>Bacteria</taxon>
        <taxon>Candidatus Nealsoniibacteriota</taxon>
    </lineage>
</organism>
<dbReference type="InterPro" id="IPR012657">
    <property type="entry name" value="23S_rRNA-intervening_sequence"/>
</dbReference>
<dbReference type="AlphaFoldDB" id="A0A2M6T1K4"/>
<reference evidence="2" key="1">
    <citation type="submission" date="2017-09" db="EMBL/GenBank/DDBJ databases">
        <title>Depth-based differentiation of microbial function through sediment-hosted aquifers and enrichment of novel symbionts in the deep terrestrial subsurface.</title>
        <authorList>
            <person name="Probst A.J."/>
            <person name="Ladd B."/>
            <person name="Jarett J.K."/>
            <person name="Geller-Mcgrath D.E."/>
            <person name="Sieber C.M.K."/>
            <person name="Emerson J.B."/>
            <person name="Anantharaman K."/>
            <person name="Thomas B.C."/>
            <person name="Malmstrom R."/>
            <person name="Stieglmeier M."/>
            <person name="Klingl A."/>
            <person name="Woyke T."/>
            <person name="Ryan C.M."/>
            <person name="Banfield J.F."/>
        </authorList>
    </citation>
    <scope>NUCLEOTIDE SEQUENCE [LARGE SCALE GENOMIC DNA]</scope>
</reference>
<dbReference type="PANTHER" id="PTHR38471:SF2">
    <property type="entry name" value="FOUR HELIX BUNDLE PROTEIN"/>
    <property type="match status" value="1"/>
</dbReference>
<evidence type="ECO:0000313" key="1">
    <source>
        <dbReference type="EMBL" id="PIS39127.1"/>
    </source>
</evidence>
<dbReference type="SUPFAM" id="SSF158446">
    <property type="entry name" value="IVS-encoded protein-like"/>
    <property type="match status" value="1"/>
</dbReference>
<dbReference type="Gene3D" id="1.20.1440.60">
    <property type="entry name" value="23S rRNA-intervening sequence"/>
    <property type="match status" value="1"/>
</dbReference>
<comment type="caution">
    <text evidence="1">The sequence shown here is derived from an EMBL/GenBank/DDBJ whole genome shotgun (WGS) entry which is preliminary data.</text>
</comment>
<dbReference type="Pfam" id="PF05635">
    <property type="entry name" value="23S_rRNA_IVP"/>
    <property type="match status" value="1"/>
</dbReference>